<feature type="signal peptide" evidence="1">
    <location>
        <begin position="1"/>
        <end position="21"/>
    </location>
</feature>
<comment type="caution">
    <text evidence="2">The sequence shown here is derived from an EMBL/GenBank/DDBJ whole genome shotgun (WGS) entry which is preliminary data.</text>
</comment>
<reference evidence="2 3" key="1">
    <citation type="submission" date="2019-02" db="EMBL/GenBank/DDBJ databases">
        <title>Genome sequence of the sea-ice species Brumimicrobium glaciale.</title>
        <authorList>
            <person name="Bowman J.P."/>
        </authorList>
    </citation>
    <scope>NUCLEOTIDE SEQUENCE [LARGE SCALE GENOMIC DNA]</scope>
    <source>
        <strain evidence="2 3">IC156</strain>
    </source>
</reference>
<dbReference type="EMBL" id="SETE01000007">
    <property type="protein sequence ID" value="RYM32114.1"/>
    <property type="molecule type" value="Genomic_DNA"/>
</dbReference>
<proteinExistence type="predicted"/>
<evidence type="ECO:0000313" key="3">
    <source>
        <dbReference type="Proteomes" id="UP000293952"/>
    </source>
</evidence>
<protein>
    <recommendedName>
        <fullName evidence="4">WG repeat-containing protein</fullName>
    </recommendedName>
</protein>
<dbReference type="RefSeq" id="WP_130094803.1">
    <property type="nucleotide sequence ID" value="NZ_SETE01000007.1"/>
</dbReference>
<feature type="chain" id="PRO_5020782250" description="WG repeat-containing protein" evidence="1">
    <location>
        <begin position="22"/>
        <end position="170"/>
    </location>
</feature>
<gene>
    <name evidence="2" type="ORF">ERX46_15645</name>
</gene>
<keyword evidence="1" id="KW-0732">Signal</keyword>
<name>A0A4Q4KIP4_9FLAO</name>
<sequence length="170" mass="19711">MKNLFLVTLLILFTFSSFSQAFSEKEMLNALNARKIEMDEGNGDGVFKAQHKSTKKWGMYQYMYEGVDTKELVPMEYDSLKFIPYNGAYSVVYNNGKLGLHLSRWSFGDGAKQSVPCLYDEYKRYKVDGSLYIAFSKNGLWGWVDWKTGEEKTEFITKEADDLPYPTYKQ</sequence>
<evidence type="ECO:0000256" key="1">
    <source>
        <dbReference type="SAM" id="SignalP"/>
    </source>
</evidence>
<evidence type="ECO:0008006" key="4">
    <source>
        <dbReference type="Google" id="ProtNLM"/>
    </source>
</evidence>
<dbReference type="Proteomes" id="UP000293952">
    <property type="component" value="Unassembled WGS sequence"/>
</dbReference>
<dbReference type="OrthoDB" id="5464673at2"/>
<organism evidence="2 3">
    <name type="scientific">Brumimicrobium glaciale</name>
    <dbReference type="NCBI Taxonomy" id="200475"/>
    <lineage>
        <taxon>Bacteria</taxon>
        <taxon>Pseudomonadati</taxon>
        <taxon>Bacteroidota</taxon>
        <taxon>Flavobacteriia</taxon>
        <taxon>Flavobacteriales</taxon>
        <taxon>Crocinitomicaceae</taxon>
        <taxon>Brumimicrobium</taxon>
    </lineage>
</organism>
<evidence type="ECO:0000313" key="2">
    <source>
        <dbReference type="EMBL" id="RYM32114.1"/>
    </source>
</evidence>
<keyword evidence="3" id="KW-1185">Reference proteome</keyword>
<dbReference type="AlphaFoldDB" id="A0A4Q4KIP4"/>
<accession>A0A4Q4KIP4</accession>